<evidence type="ECO:0000313" key="1">
    <source>
        <dbReference type="EMBL" id="KAJ7725941.1"/>
    </source>
</evidence>
<dbReference type="SMART" id="SM00367">
    <property type="entry name" value="LRR_CC"/>
    <property type="match status" value="1"/>
</dbReference>
<evidence type="ECO:0008006" key="3">
    <source>
        <dbReference type="Google" id="ProtNLM"/>
    </source>
</evidence>
<keyword evidence="2" id="KW-1185">Reference proteome</keyword>
<gene>
    <name evidence="1" type="ORF">B0H16DRAFT_275902</name>
</gene>
<reference evidence="1" key="1">
    <citation type="submission" date="2023-03" db="EMBL/GenBank/DDBJ databases">
        <title>Massive genome expansion in bonnet fungi (Mycena s.s.) driven by repeated elements and novel gene families across ecological guilds.</title>
        <authorList>
            <consortium name="Lawrence Berkeley National Laboratory"/>
            <person name="Harder C.B."/>
            <person name="Miyauchi S."/>
            <person name="Viragh M."/>
            <person name="Kuo A."/>
            <person name="Thoen E."/>
            <person name="Andreopoulos B."/>
            <person name="Lu D."/>
            <person name="Skrede I."/>
            <person name="Drula E."/>
            <person name="Henrissat B."/>
            <person name="Morin E."/>
            <person name="Kohler A."/>
            <person name="Barry K."/>
            <person name="LaButti K."/>
            <person name="Morin E."/>
            <person name="Salamov A."/>
            <person name="Lipzen A."/>
            <person name="Mereny Z."/>
            <person name="Hegedus B."/>
            <person name="Baldrian P."/>
            <person name="Stursova M."/>
            <person name="Weitz H."/>
            <person name="Taylor A."/>
            <person name="Grigoriev I.V."/>
            <person name="Nagy L.G."/>
            <person name="Martin F."/>
            <person name="Kauserud H."/>
        </authorList>
    </citation>
    <scope>NUCLEOTIDE SEQUENCE</scope>
    <source>
        <strain evidence="1">CBHHK182m</strain>
    </source>
</reference>
<dbReference type="AlphaFoldDB" id="A0AAD7MPZ9"/>
<dbReference type="InterPro" id="IPR032675">
    <property type="entry name" value="LRR_dom_sf"/>
</dbReference>
<dbReference type="InterPro" id="IPR006553">
    <property type="entry name" value="Leu-rich_rpt_Cys-con_subtyp"/>
</dbReference>
<dbReference type="Gene3D" id="3.80.10.10">
    <property type="entry name" value="Ribonuclease Inhibitor"/>
    <property type="match status" value="1"/>
</dbReference>
<evidence type="ECO:0000313" key="2">
    <source>
        <dbReference type="Proteomes" id="UP001215598"/>
    </source>
</evidence>
<comment type="caution">
    <text evidence="1">The sequence shown here is derived from an EMBL/GenBank/DDBJ whole genome shotgun (WGS) entry which is preliminary data.</text>
</comment>
<dbReference type="EMBL" id="JARKIB010000190">
    <property type="protein sequence ID" value="KAJ7725941.1"/>
    <property type="molecule type" value="Genomic_DNA"/>
</dbReference>
<sequence>MSESPFAVRLGTNYCPQDNEILEIQSFIQVPLARLKRLDEQIAELQKSIDELTKERDTVGDYVQAHKALLTPIRRIPLEILQEIFVACLPTHRNCVMSAKEAPVLLGHICSSWRALSLSTPRLWASLHIAEPVRMPHSLDSLYLTLHARRAEIANTWLARSGQCPLSLSFQGGGSDEDHPIPQDESPRWTKDVLLRTLLPFTSRWRRLSLTASSSAELSVLRGLTGADVPLLKTLEVVLQSPRPWRPFTLLSGPQITELALTGDVDSDPRHLPLRWEFLTSLSIIGSHWNTAVCLTNDTALEILSRCPRLRTCHLLLNGGLASQLPENSGRSRSILELPILHSLELQSFNAPAFGPGGIFGSLSLPGLRHLVLHSRMDDARVALNFPFLVVSPQLESFESNFQVFNEQSVLDFIYALPPTIQRLRFFGFPPPGVFNDDTLRALTPTSDGLHVGCPALQELSLANCVNLSDAGLLNFITARMANQPATLRCVDIQFGREQQLDIRPQIQSYMDGGLQVSTTYPPPSNWKLSPWRGLPDDPEWIITGL</sequence>
<name>A0AAD7MPZ9_9AGAR</name>
<organism evidence="1 2">
    <name type="scientific">Mycena metata</name>
    <dbReference type="NCBI Taxonomy" id="1033252"/>
    <lineage>
        <taxon>Eukaryota</taxon>
        <taxon>Fungi</taxon>
        <taxon>Dikarya</taxon>
        <taxon>Basidiomycota</taxon>
        <taxon>Agaricomycotina</taxon>
        <taxon>Agaricomycetes</taxon>
        <taxon>Agaricomycetidae</taxon>
        <taxon>Agaricales</taxon>
        <taxon>Marasmiineae</taxon>
        <taxon>Mycenaceae</taxon>
        <taxon>Mycena</taxon>
    </lineage>
</organism>
<proteinExistence type="predicted"/>
<dbReference type="SUPFAM" id="SSF52047">
    <property type="entry name" value="RNI-like"/>
    <property type="match status" value="1"/>
</dbReference>
<accession>A0AAD7MPZ9</accession>
<protein>
    <recommendedName>
        <fullName evidence="3">F-box domain-containing protein</fullName>
    </recommendedName>
</protein>
<dbReference type="Proteomes" id="UP001215598">
    <property type="component" value="Unassembled WGS sequence"/>
</dbReference>